<keyword evidence="1" id="KW-1133">Transmembrane helix</keyword>
<reference evidence="3" key="1">
    <citation type="submission" date="2016-11" db="EMBL/GenBank/DDBJ databases">
        <authorList>
            <person name="Varghese N."/>
            <person name="Submissions S."/>
        </authorList>
    </citation>
    <scope>NUCLEOTIDE SEQUENCE [LARGE SCALE GENOMIC DNA]</scope>
    <source>
        <strain evidence="3">DSM 27619</strain>
    </source>
</reference>
<sequence length="196" mass="22460">MIKLQVSLALEYYKLFIMNIKLSLISCAAFAIFLSCSNGNDKKEESIKNTDIDSITILDLEETNRTIESPTDSEPAYNNSIIKLIDSKQEIRELDGNFNQMTLFEVDKGINLDQLKEYCSTVKPNYSNGYFQILVFFKQPGSARFPNNPLTGLFKEESDLKNIKAVYTINNINGYSKLDYYEKNEWESLAQTININ</sequence>
<accession>A0A1M5EYY9</accession>
<keyword evidence="1" id="KW-0472">Membrane</keyword>
<evidence type="ECO:0000313" key="2">
    <source>
        <dbReference type="EMBL" id="SHF84419.1"/>
    </source>
</evidence>
<evidence type="ECO:0000256" key="1">
    <source>
        <dbReference type="SAM" id="Phobius"/>
    </source>
</evidence>
<evidence type="ECO:0000313" key="3">
    <source>
        <dbReference type="Proteomes" id="UP000184518"/>
    </source>
</evidence>
<name>A0A1M5EYY9_9FLAO</name>
<gene>
    <name evidence="2" type="ORF">SAMN05443633_107109</name>
</gene>
<dbReference type="STRING" id="1416778.SAMN05443633_107109"/>
<protein>
    <submittedName>
        <fullName evidence="2">Uncharacterized protein</fullName>
    </submittedName>
</protein>
<keyword evidence="1" id="KW-0812">Transmembrane</keyword>
<dbReference type="AlphaFoldDB" id="A0A1M5EYY9"/>
<feature type="transmembrane region" description="Helical" evidence="1">
    <location>
        <begin position="12"/>
        <end position="34"/>
    </location>
</feature>
<organism evidence="2 3">
    <name type="scientific">Chryseobacterium arachidis</name>
    <dbReference type="NCBI Taxonomy" id="1416778"/>
    <lineage>
        <taxon>Bacteria</taxon>
        <taxon>Pseudomonadati</taxon>
        <taxon>Bacteroidota</taxon>
        <taxon>Flavobacteriia</taxon>
        <taxon>Flavobacteriales</taxon>
        <taxon>Weeksellaceae</taxon>
        <taxon>Chryseobacterium group</taxon>
        <taxon>Chryseobacterium</taxon>
    </lineage>
</organism>
<proteinExistence type="predicted"/>
<keyword evidence="3" id="KW-1185">Reference proteome</keyword>
<dbReference type="Proteomes" id="UP000184518">
    <property type="component" value="Unassembled WGS sequence"/>
</dbReference>
<dbReference type="EMBL" id="FQUT01000007">
    <property type="protein sequence ID" value="SHF84419.1"/>
    <property type="molecule type" value="Genomic_DNA"/>
</dbReference>